<evidence type="ECO:0000313" key="21">
    <source>
        <dbReference type="Proteomes" id="UP000461754"/>
    </source>
</evidence>
<organism evidence="20 21">
    <name type="scientific">Pseudoramibacter porci</name>
    <dbReference type="NCBI Taxonomy" id="2606631"/>
    <lineage>
        <taxon>Bacteria</taxon>
        <taxon>Bacillati</taxon>
        <taxon>Bacillota</taxon>
        <taxon>Clostridia</taxon>
        <taxon>Eubacteriales</taxon>
        <taxon>Eubacteriaceae</taxon>
        <taxon>Pseudoramibacter</taxon>
    </lineage>
</organism>
<evidence type="ECO:0000256" key="5">
    <source>
        <dbReference type="ARBA" id="ARBA00010122"/>
    </source>
</evidence>
<keyword evidence="13" id="KW-0457">Lysine biosynthesis</keyword>
<dbReference type="UniPathway" id="UPA00034">
    <property type="reaction ID" value="UER00015"/>
</dbReference>
<evidence type="ECO:0000256" key="3">
    <source>
        <dbReference type="ARBA" id="ARBA00004986"/>
    </source>
</evidence>
<gene>
    <name evidence="20" type="ORF">FYJ52_00920</name>
</gene>
<comment type="caution">
    <text evidence="20">The sequence shown here is derived from an EMBL/GenBank/DDBJ whole genome shotgun (WGS) entry which is preliminary data.</text>
</comment>
<dbReference type="InterPro" id="IPR045865">
    <property type="entry name" value="ACT-like_dom_sf"/>
</dbReference>
<comment type="catalytic activity">
    <reaction evidence="14 17">
        <text>L-aspartate + ATP = 4-phospho-L-aspartate + ADP</text>
        <dbReference type="Rhea" id="RHEA:23776"/>
        <dbReference type="ChEBI" id="CHEBI:29991"/>
        <dbReference type="ChEBI" id="CHEBI:30616"/>
        <dbReference type="ChEBI" id="CHEBI:57535"/>
        <dbReference type="ChEBI" id="CHEBI:456216"/>
        <dbReference type="EC" id="2.7.2.4"/>
    </reaction>
</comment>
<dbReference type="PANTHER" id="PTHR21499:SF3">
    <property type="entry name" value="ASPARTOKINASE"/>
    <property type="match status" value="1"/>
</dbReference>
<dbReference type="CDD" id="cd04923">
    <property type="entry name" value="ACT_AK-LysC-DapG-like_2"/>
    <property type="match status" value="1"/>
</dbReference>
<proteinExistence type="inferred from homology"/>
<evidence type="ECO:0000259" key="19">
    <source>
        <dbReference type="PROSITE" id="PS51671"/>
    </source>
</evidence>
<evidence type="ECO:0000256" key="8">
    <source>
        <dbReference type="ARBA" id="ARBA00022737"/>
    </source>
</evidence>
<evidence type="ECO:0000256" key="10">
    <source>
        <dbReference type="ARBA" id="ARBA00022777"/>
    </source>
</evidence>
<feature type="binding site" evidence="16">
    <location>
        <position position="185"/>
    </location>
    <ligand>
        <name>ATP</name>
        <dbReference type="ChEBI" id="CHEBI:30616"/>
    </ligand>
</feature>
<feature type="domain" description="ACT" evidence="19">
    <location>
        <begin position="265"/>
        <end position="339"/>
    </location>
</feature>
<dbReference type="InterPro" id="IPR054352">
    <property type="entry name" value="ACT_Aspartokinase"/>
</dbReference>
<evidence type="ECO:0000256" key="6">
    <source>
        <dbReference type="ARBA" id="ARBA00022605"/>
    </source>
</evidence>
<evidence type="ECO:0000256" key="11">
    <source>
        <dbReference type="ARBA" id="ARBA00022840"/>
    </source>
</evidence>
<dbReference type="InterPro" id="IPR018042">
    <property type="entry name" value="Aspartate_kinase_CS"/>
</dbReference>
<comment type="similarity">
    <text evidence="5 17">Belongs to the aspartokinase family.</text>
</comment>
<dbReference type="PROSITE" id="PS51671">
    <property type="entry name" value="ACT"/>
    <property type="match status" value="1"/>
</dbReference>
<dbReference type="SUPFAM" id="SSF53633">
    <property type="entry name" value="Carbamate kinase-like"/>
    <property type="match status" value="1"/>
</dbReference>
<comment type="pathway">
    <text evidence="3 18">Amino-acid biosynthesis; L-methionine biosynthesis via de novo pathway; L-homoserine from L-aspartate: step 1/3.</text>
</comment>
<keyword evidence="12" id="KW-0220">Diaminopimelate biosynthesis</keyword>
<keyword evidence="21" id="KW-1185">Reference proteome</keyword>
<dbReference type="RefSeq" id="WP_154575388.1">
    <property type="nucleotide sequence ID" value="NZ_VUMO01000001.1"/>
</dbReference>
<dbReference type="InterPro" id="IPR002912">
    <property type="entry name" value="ACT_dom"/>
</dbReference>
<evidence type="ECO:0000256" key="15">
    <source>
        <dbReference type="ARBA" id="ARBA00063835"/>
    </source>
</evidence>
<dbReference type="CDD" id="cd04913">
    <property type="entry name" value="ACT_AKii-LysC-BS-like_1"/>
    <property type="match status" value="1"/>
</dbReference>
<dbReference type="Gene3D" id="3.30.2130.10">
    <property type="entry name" value="VC0802-like"/>
    <property type="match status" value="1"/>
</dbReference>
<dbReference type="PROSITE" id="PS00324">
    <property type="entry name" value="ASPARTOKINASE"/>
    <property type="match status" value="1"/>
</dbReference>
<feature type="binding site" evidence="16">
    <location>
        <position position="75"/>
    </location>
    <ligand>
        <name>substrate</name>
    </ligand>
</feature>
<dbReference type="InterPro" id="IPR001048">
    <property type="entry name" value="Asp/Glu/Uridylate_kinase"/>
</dbReference>
<reference evidence="20 21" key="1">
    <citation type="submission" date="2019-08" db="EMBL/GenBank/DDBJ databases">
        <title>In-depth cultivation of the pig gut microbiome towards novel bacterial diversity and tailored functional studies.</title>
        <authorList>
            <person name="Wylensek D."/>
            <person name="Hitch T.C.A."/>
            <person name="Clavel T."/>
        </authorList>
    </citation>
    <scope>NUCLEOTIDE SEQUENCE [LARGE SCALE GENOMIC DNA]</scope>
    <source>
        <strain evidence="20 21">RF-744-FAT-4</strain>
    </source>
</reference>
<feature type="binding site" evidence="16">
    <location>
        <position position="180"/>
    </location>
    <ligand>
        <name>ATP</name>
        <dbReference type="ChEBI" id="CHEBI:30616"/>
    </ligand>
</feature>
<evidence type="ECO:0000256" key="7">
    <source>
        <dbReference type="ARBA" id="ARBA00022679"/>
    </source>
</evidence>
<evidence type="ECO:0000256" key="17">
    <source>
        <dbReference type="RuleBase" id="RU003448"/>
    </source>
</evidence>
<keyword evidence="11 16" id="KW-0067">ATP-binding</keyword>
<dbReference type="FunFam" id="3.40.1160.10:FF:000002">
    <property type="entry name" value="Aspartokinase"/>
    <property type="match status" value="1"/>
</dbReference>
<dbReference type="Pfam" id="PF00696">
    <property type="entry name" value="AA_kinase"/>
    <property type="match status" value="1"/>
</dbReference>
<evidence type="ECO:0000256" key="12">
    <source>
        <dbReference type="ARBA" id="ARBA00022915"/>
    </source>
</evidence>
<accession>A0A7X2T9N1</accession>
<dbReference type="CDD" id="cd04261">
    <property type="entry name" value="AAK_AKii-LysC-BS"/>
    <property type="match status" value="1"/>
</dbReference>
<sequence length="403" mass="43828">MENLIVQKYGGTSVGSVERIKKVAKRIVERADEGKKMVVVVSAMGKQTDHLVEMAKSINPNPPSRELDVLMATGEQESIALLAMAIQALGHSVISLTGAQCGIKTSEVHKKARIEGIDTSRLQREIATHQVVIVAGFQGVDDREEVTTLGRGGSDTSAVALAAALKAESCEIYTDVDGVYDADPRIVPDAKKIDEISYQEVLEMASLGAGVLHTRSVELAEKYKLPLVVRSSFNDNPGTLIKEEVNRMEKVLIRGIALDEDIAKISILEVPDKPGIAFRLFSSLASQNIHVDMIVQNVNRTAVNDISFTVNVDELQKAVEVSQKFAFDVGAQKVEFDQGVAKLSIVGTGIVANADIASQFFEALYELGINILTISTSEIKISCLIDKERAKEAMVHIHKKFEM</sequence>
<dbReference type="EMBL" id="VUMO01000001">
    <property type="protein sequence ID" value="MSS18983.1"/>
    <property type="molecule type" value="Genomic_DNA"/>
</dbReference>
<dbReference type="GO" id="GO:0009088">
    <property type="term" value="P:threonine biosynthetic process"/>
    <property type="evidence" value="ECO:0007669"/>
    <property type="project" value="UniProtKB-UniPathway"/>
</dbReference>
<name>A0A7X2T9N1_9FIRM</name>
<dbReference type="UniPathway" id="UPA00051">
    <property type="reaction ID" value="UER00462"/>
</dbReference>
<evidence type="ECO:0000256" key="16">
    <source>
        <dbReference type="PIRSR" id="PIRSR000726-1"/>
    </source>
</evidence>
<evidence type="ECO:0000256" key="18">
    <source>
        <dbReference type="RuleBase" id="RU004249"/>
    </source>
</evidence>
<dbReference type="GO" id="GO:0019877">
    <property type="term" value="P:diaminopimelate biosynthetic process"/>
    <property type="evidence" value="ECO:0007669"/>
    <property type="project" value="UniProtKB-KW"/>
</dbReference>
<dbReference type="Gene3D" id="3.40.1160.10">
    <property type="entry name" value="Acetylglutamate kinase-like"/>
    <property type="match status" value="1"/>
</dbReference>
<dbReference type="GO" id="GO:0005829">
    <property type="term" value="C:cytosol"/>
    <property type="evidence" value="ECO:0007669"/>
    <property type="project" value="TreeGrafter"/>
</dbReference>
<dbReference type="FunFam" id="3.30.2130.10:FF:000001">
    <property type="entry name" value="Bifunctional aspartokinase/homoserine dehydrogenase"/>
    <property type="match status" value="1"/>
</dbReference>
<evidence type="ECO:0000256" key="13">
    <source>
        <dbReference type="ARBA" id="ARBA00023154"/>
    </source>
</evidence>
<dbReference type="GO" id="GO:0004072">
    <property type="term" value="F:aspartate kinase activity"/>
    <property type="evidence" value="ECO:0007669"/>
    <property type="project" value="UniProtKB-EC"/>
</dbReference>
<dbReference type="NCBIfam" id="TIGR00656">
    <property type="entry name" value="asp_kin_monofn"/>
    <property type="match status" value="1"/>
</dbReference>
<comment type="pathway">
    <text evidence="4 18">Amino-acid biosynthesis; L-threonine biosynthesis; L-threonine from L-aspartate: step 1/5.</text>
</comment>
<dbReference type="GO" id="GO:0005524">
    <property type="term" value="F:ATP binding"/>
    <property type="evidence" value="ECO:0007669"/>
    <property type="project" value="UniProtKB-KW"/>
</dbReference>
<keyword evidence="10 17" id="KW-0418">Kinase</keyword>
<dbReference type="AlphaFoldDB" id="A0A7X2T9N1"/>
<keyword evidence="6 18" id="KW-0028">Amino-acid biosynthesis</keyword>
<dbReference type="SUPFAM" id="SSF55021">
    <property type="entry name" value="ACT-like"/>
    <property type="match status" value="2"/>
</dbReference>
<comment type="subunit">
    <text evidence="15">Tetramer consisting of 2 isoforms Alpha (catalytic and regulation) and of a homodimer of 2 isoforms Beta (regulation).</text>
</comment>
<keyword evidence="9 16" id="KW-0547">Nucleotide-binding</keyword>
<protein>
    <recommendedName>
        <fullName evidence="17">Aspartokinase</fullName>
        <ecNumber evidence="17">2.7.2.4</ecNumber>
    </recommendedName>
</protein>
<dbReference type="EC" id="2.7.2.4" evidence="17"/>
<dbReference type="InterPro" id="IPR005260">
    <property type="entry name" value="Asp_kin_monofn"/>
</dbReference>
<feature type="binding site" evidence="16">
    <location>
        <position position="48"/>
    </location>
    <ligand>
        <name>substrate</name>
    </ligand>
</feature>
<dbReference type="PANTHER" id="PTHR21499">
    <property type="entry name" value="ASPARTATE KINASE"/>
    <property type="match status" value="1"/>
</dbReference>
<feature type="binding site" evidence="16">
    <location>
        <begin position="174"/>
        <end position="175"/>
    </location>
    <ligand>
        <name>ATP</name>
        <dbReference type="ChEBI" id="CHEBI:30616"/>
    </ligand>
</feature>
<dbReference type="NCBIfam" id="TIGR00657">
    <property type="entry name" value="asp_kinases"/>
    <property type="match status" value="1"/>
</dbReference>
<dbReference type="InterPro" id="IPR001341">
    <property type="entry name" value="Asp_kinase"/>
</dbReference>
<dbReference type="Pfam" id="PF22468">
    <property type="entry name" value="ACT_9"/>
    <property type="match status" value="2"/>
</dbReference>
<dbReference type="UniPathway" id="UPA00050">
    <property type="reaction ID" value="UER00461"/>
</dbReference>
<dbReference type="PIRSF" id="PIRSF000726">
    <property type="entry name" value="Asp_kin"/>
    <property type="match status" value="1"/>
</dbReference>
<keyword evidence="8" id="KW-0677">Repeat</keyword>
<evidence type="ECO:0000256" key="1">
    <source>
        <dbReference type="ARBA" id="ARBA00003121"/>
    </source>
</evidence>
<dbReference type="Proteomes" id="UP000461754">
    <property type="component" value="Unassembled WGS sequence"/>
</dbReference>
<dbReference type="GO" id="GO:0009089">
    <property type="term" value="P:lysine biosynthetic process via diaminopimelate"/>
    <property type="evidence" value="ECO:0007669"/>
    <property type="project" value="UniProtKB-UniPathway"/>
</dbReference>
<comment type="pathway">
    <text evidence="2 18">Amino-acid biosynthesis; L-lysine biosynthesis via DAP pathway; (S)-tetrahydrodipicolinate from L-aspartate: step 1/4.</text>
</comment>
<dbReference type="InterPro" id="IPR041740">
    <property type="entry name" value="AKii-LysC-BS"/>
</dbReference>
<dbReference type="NCBIfam" id="NF005154">
    <property type="entry name" value="PRK06635.1-2"/>
    <property type="match status" value="1"/>
</dbReference>
<evidence type="ECO:0000256" key="4">
    <source>
        <dbReference type="ARBA" id="ARBA00005139"/>
    </source>
</evidence>
<evidence type="ECO:0000313" key="20">
    <source>
        <dbReference type="EMBL" id="MSS18983.1"/>
    </source>
</evidence>
<evidence type="ECO:0000256" key="2">
    <source>
        <dbReference type="ARBA" id="ARBA00004766"/>
    </source>
</evidence>
<evidence type="ECO:0000256" key="9">
    <source>
        <dbReference type="ARBA" id="ARBA00022741"/>
    </source>
</evidence>
<dbReference type="GO" id="GO:0009090">
    <property type="term" value="P:homoserine biosynthetic process"/>
    <property type="evidence" value="ECO:0007669"/>
    <property type="project" value="TreeGrafter"/>
</dbReference>
<evidence type="ECO:0000256" key="14">
    <source>
        <dbReference type="ARBA" id="ARBA00047872"/>
    </source>
</evidence>
<keyword evidence="7 17" id="KW-0808">Transferase</keyword>
<feature type="binding site" evidence="16">
    <location>
        <begin position="8"/>
        <end position="11"/>
    </location>
    <ligand>
        <name>ATP</name>
        <dbReference type="ChEBI" id="CHEBI:30616"/>
    </ligand>
</feature>
<dbReference type="NCBIfam" id="NF005155">
    <property type="entry name" value="PRK06635.1-4"/>
    <property type="match status" value="1"/>
</dbReference>
<dbReference type="InterPro" id="IPR036393">
    <property type="entry name" value="AceGlu_kinase-like_sf"/>
</dbReference>
<comment type="function">
    <text evidence="1">Catalyzes the phosphorylation of the beta-carboxyl group of aspartic acid with ATP to yield 4-phospho-L-aspartate, which is involved in the branched biosynthetic pathway leading to the biosynthesis of amino acids threonine, isoleucine and methionine.</text>
</comment>